<dbReference type="Pfam" id="PF05907">
    <property type="entry name" value="CXXC_Zn-b_euk"/>
    <property type="match status" value="1"/>
</dbReference>
<dbReference type="PANTHER" id="PTHR12857">
    <property type="entry name" value="CXXC MOTIF CONTAINING ZINC BINDING PROTEIN"/>
    <property type="match status" value="1"/>
</dbReference>
<dbReference type="EMBL" id="CAJNOI010000063">
    <property type="protein sequence ID" value="CAF0978124.1"/>
    <property type="molecule type" value="Genomic_DNA"/>
</dbReference>
<comment type="caution">
    <text evidence="4">The sequence shown here is derived from an EMBL/GenBank/DDBJ whole genome shotgun (WGS) entry which is preliminary data.</text>
</comment>
<sequence>MVKIALQFKATLDNVTDFHIASPDDFIWYLKLECSKCHTQSDNYHDMTLKESSNLVGSRGEANFIMKCKFCSSEGNINIEPVKPAMNYTSDDSDNHSFKTLVIFDCRGIEPTDWQPGDGWTCQGAESSTKFNQIDLSENKEWMDYDEKTKQAVAVNEVEFKFIKVK</sequence>
<evidence type="ECO:0000256" key="3">
    <source>
        <dbReference type="ARBA" id="ARBA00022833"/>
    </source>
</evidence>
<dbReference type="PANTHER" id="PTHR12857:SF0">
    <property type="entry name" value="CXXC MOTIF CONTAINING ZINC BINDING PROTEIN"/>
    <property type="match status" value="1"/>
</dbReference>
<proteinExistence type="inferred from homology"/>
<gene>
    <name evidence="4" type="ORF">BJG266_LOCUS14716</name>
    <name evidence="5" type="ORF">QVE165_LOCUS41525</name>
</gene>
<name>A0A814F4K1_9BILA</name>
<evidence type="ECO:0000313" key="5">
    <source>
        <dbReference type="EMBL" id="CAF1470092.1"/>
    </source>
</evidence>
<dbReference type="Proteomes" id="UP000663832">
    <property type="component" value="Unassembled WGS sequence"/>
</dbReference>
<dbReference type="SUPFAM" id="SSF141678">
    <property type="entry name" value="MAL13P1.257-like"/>
    <property type="match status" value="1"/>
</dbReference>
<evidence type="ECO:0000256" key="1">
    <source>
        <dbReference type="ARBA" id="ARBA00007818"/>
    </source>
</evidence>
<organism evidence="4 7">
    <name type="scientific">Adineta steineri</name>
    <dbReference type="NCBI Taxonomy" id="433720"/>
    <lineage>
        <taxon>Eukaryota</taxon>
        <taxon>Metazoa</taxon>
        <taxon>Spiralia</taxon>
        <taxon>Gnathifera</taxon>
        <taxon>Rotifera</taxon>
        <taxon>Eurotatoria</taxon>
        <taxon>Bdelloidea</taxon>
        <taxon>Adinetida</taxon>
        <taxon>Adinetidae</taxon>
        <taxon>Adineta</taxon>
    </lineage>
</organism>
<keyword evidence="6" id="KW-1185">Reference proteome</keyword>
<dbReference type="GO" id="GO:0008270">
    <property type="term" value="F:zinc ion binding"/>
    <property type="evidence" value="ECO:0007669"/>
    <property type="project" value="TreeGrafter"/>
</dbReference>
<accession>A0A814F4K1</accession>
<protein>
    <recommendedName>
        <fullName evidence="8">DUF866-domain-containing protein</fullName>
    </recommendedName>
</protein>
<reference evidence="4" key="1">
    <citation type="submission" date="2021-02" db="EMBL/GenBank/DDBJ databases">
        <authorList>
            <person name="Nowell W R."/>
        </authorList>
    </citation>
    <scope>NUCLEOTIDE SEQUENCE</scope>
</reference>
<keyword evidence="3" id="KW-0862">Zinc</keyword>
<evidence type="ECO:0000313" key="6">
    <source>
        <dbReference type="Proteomes" id="UP000663832"/>
    </source>
</evidence>
<dbReference type="EMBL" id="CAJNOM010000496">
    <property type="protein sequence ID" value="CAF1470092.1"/>
    <property type="molecule type" value="Genomic_DNA"/>
</dbReference>
<evidence type="ECO:0008006" key="8">
    <source>
        <dbReference type="Google" id="ProtNLM"/>
    </source>
</evidence>
<dbReference type="AlphaFoldDB" id="A0A814F4K1"/>
<dbReference type="OrthoDB" id="10248838at2759"/>
<comment type="similarity">
    <text evidence="1">Belongs to the UPF0587 family.</text>
</comment>
<evidence type="ECO:0000256" key="2">
    <source>
        <dbReference type="ARBA" id="ARBA00022723"/>
    </source>
</evidence>
<keyword evidence="2" id="KW-0479">Metal-binding</keyword>
<dbReference type="Proteomes" id="UP000663877">
    <property type="component" value="Unassembled WGS sequence"/>
</dbReference>
<dbReference type="InterPro" id="IPR008584">
    <property type="entry name" value="CXXC_Zn-binding_euk"/>
</dbReference>
<evidence type="ECO:0000313" key="7">
    <source>
        <dbReference type="Proteomes" id="UP000663877"/>
    </source>
</evidence>
<evidence type="ECO:0000313" key="4">
    <source>
        <dbReference type="EMBL" id="CAF0978124.1"/>
    </source>
</evidence>